<keyword evidence="7" id="KW-0808">Transferase</keyword>
<evidence type="ECO:0000313" key="7">
    <source>
        <dbReference type="EMBL" id="TGD37852.1"/>
    </source>
</evidence>
<keyword evidence="2" id="KW-0663">Pyridoxal phosphate</keyword>
<evidence type="ECO:0000256" key="5">
    <source>
        <dbReference type="ARBA" id="ARBA00023163"/>
    </source>
</evidence>
<comment type="similarity">
    <text evidence="1">In the C-terminal section; belongs to the class-I pyridoxal-phosphate-dependent aminotransferase family.</text>
</comment>
<dbReference type="InterPro" id="IPR015424">
    <property type="entry name" value="PyrdxlP-dep_Trfase"/>
</dbReference>
<accession>A0A4Z0KGR9</accession>
<dbReference type="GO" id="GO:0003700">
    <property type="term" value="F:DNA-binding transcription factor activity"/>
    <property type="evidence" value="ECO:0007669"/>
    <property type="project" value="InterPro"/>
</dbReference>
<dbReference type="SUPFAM" id="SSF46785">
    <property type="entry name" value="Winged helix' DNA-binding domain"/>
    <property type="match status" value="1"/>
</dbReference>
<evidence type="ECO:0000313" key="8">
    <source>
        <dbReference type="Proteomes" id="UP000297736"/>
    </source>
</evidence>
<dbReference type="InterPro" id="IPR000524">
    <property type="entry name" value="Tscrpt_reg_HTH_GntR"/>
</dbReference>
<protein>
    <submittedName>
        <fullName evidence="7">PLP-dependent aminotransferase family protein</fullName>
    </submittedName>
</protein>
<proteinExistence type="inferred from homology"/>
<dbReference type="SMART" id="SM00345">
    <property type="entry name" value="HTH_GNTR"/>
    <property type="match status" value="1"/>
</dbReference>
<dbReference type="Pfam" id="PF00155">
    <property type="entry name" value="Aminotran_1_2"/>
    <property type="match status" value="1"/>
</dbReference>
<evidence type="ECO:0000256" key="4">
    <source>
        <dbReference type="ARBA" id="ARBA00023125"/>
    </source>
</evidence>
<dbReference type="PANTHER" id="PTHR46577:SF1">
    <property type="entry name" value="HTH-TYPE TRANSCRIPTIONAL REGULATORY PROTEIN GABR"/>
    <property type="match status" value="1"/>
</dbReference>
<dbReference type="GO" id="GO:0008483">
    <property type="term" value="F:transaminase activity"/>
    <property type="evidence" value="ECO:0007669"/>
    <property type="project" value="UniProtKB-KW"/>
</dbReference>
<dbReference type="InterPro" id="IPR015421">
    <property type="entry name" value="PyrdxlP-dep_Trfase_major"/>
</dbReference>
<dbReference type="Pfam" id="PF00392">
    <property type="entry name" value="GntR"/>
    <property type="match status" value="1"/>
</dbReference>
<dbReference type="SUPFAM" id="SSF53383">
    <property type="entry name" value="PLP-dependent transferases"/>
    <property type="match status" value="1"/>
</dbReference>
<keyword evidence="4" id="KW-0238">DNA-binding</keyword>
<dbReference type="PANTHER" id="PTHR46577">
    <property type="entry name" value="HTH-TYPE TRANSCRIPTIONAL REGULATORY PROTEIN GABR"/>
    <property type="match status" value="1"/>
</dbReference>
<keyword evidence="3" id="KW-0805">Transcription regulation</keyword>
<dbReference type="EMBL" id="RHFF01000013">
    <property type="protein sequence ID" value="TGD37852.1"/>
    <property type="molecule type" value="Genomic_DNA"/>
</dbReference>
<evidence type="ECO:0000259" key="6">
    <source>
        <dbReference type="PROSITE" id="PS50949"/>
    </source>
</evidence>
<dbReference type="InterPro" id="IPR036390">
    <property type="entry name" value="WH_DNA-bd_sf"/>
</dbReference>
<name>A0A4Z0KGR9_BREAU</name>
<sequence length="444" mass="48730">MDIDHQVSSKWVAHHLSGVSASTIAADIGILIRKGEIPENALLPGVRPLAKLLGVSPSTVSSAWAELKRYGLIEGMGRGGVRVLGPPPTPFPIRYKEDDHYGQPFKFDLGFSVPDITLLPDIRAALLNSGQWKFNDYQRDRIVPALESAARRSWPFKPQELQATDGGYDGLRLAIHTFVNPGDWVIVDQVTTPRSLDIVEVSGARMKFLERDNEGVTPASLAEAIALRPVALVLQPGIHVPLGSSMSARRARDLAELLKESSILVIETDEQNALFDEPIFSLSELMPDKHLYIRSYSKSHGPDLRTAVMEGPEDLISKVHSYYAFGAGWTSRILQEALAWMLDDSATQALVHEAAEKYRQKSAMLTRALRARGVSTPEAAGLEIVVNVRDEEFARGYLKASGIAVQSGKQFTNGDRLPWLRISISPITSANVDEIAIRIAEAAQ</sequence>
<dbReference type="AlphaFoldDB" id="A0A4Z0KGR9"/>
<evidence type="ECO:0000256" key="1">
    <source>
        <dbReference type="ARBA" id="ARBA00005384"/>
    </source>
</evidence>
<dbReference type="Gene3D" id="1.10.10.10">
    <property type="entry name" value="Winged helix-like DNA-binding domain superfamily/Winged helix DNA-binding domain"/>
    <property type="match status" value="1"/>
</dbReference>
<keyword evidence="7" id="KW-0032">Aminotransferase</keyword>
<dbReference type="Proteomes" id="UP000297736">
    <property type="component" value="Unassembled WGS sequence"/>
</dbReference>
<feature type="domain" description="HTH gntR-type" evidence="6">
    <location>
        <begin position="18"/>
        <end position="86"/>
    </location>
</feature>
<dbReference type="GO" id="GO:0030170">
    <property type="term" value="F:pyridoxal phosphate binding"/>
    <property type="evidence" value="ECO:0007669"/>
    <property type="project" value="InterPro"/>
</dbReference>
<dbReference type="InterPro" id="IPR036388">
    <property type="entry name" value="WH-like_DNA-bd_sf"/>
</dbReference>
<dbReference type="InterPro" id="IPR004839">
    <property type="entry name" value="Aminotransferase_I/II_large"/>
</dbReference>
<organism evidence="7 8">
    <name type="scientific">Brevibacterium aurantiacum</name>
    <dbReference type="NCBI Taxonomy" id="273384"/>
    <lineage>
        <taxon>Bacteria</taxon>
        <taxon>Bacillati</taxon>
        <taxon>Actinomycetota</taxon>
        <taxon>Actinomycetes</taxon>
        <taxon>Micrococcales</taxon>
        <taxon>Brevibacteriaceae</taxon>
        <taxon>Brevibacterium</taxon>
    </lineage>
</organism>
<dbReference type="CDD" id="cd00609">
    <property type="entry name" value="AAT_like"/>
    <property type="match status" value="1"/>
</dbReference>
<dbReference type="GO" id="GO:0003677">
    <property type="term" value="F:DNA binding"/>
    <property type="evidence" value="ECO:0007669"/>
    <property type="project" value="UniProtKB-KW"/>
</dbReference>
<gene>
    <name evidence="7" type="ORF">EB834_13315</name>
</gene>
<keyword evidence="5" id="KW-0804">Transcription</keyword>
<dbReference type="Gene3D" id="3.40.640.10">
    <property type="entry name" value="Type I PLP-dependent aspartate aminotransferase-like (Major domain)"/>
    <property type="match status" value="1"/>
</dbReference>
<evidence type="ECO:0000256" key="3">
    <source>
        <dbReference type="ARBA" id="ARBA00023015"/>
    </source>
</evidence>
<reference evidence="7 8" key="1">
    <citation type="submission" date="2018-10" db="EMBL/GenBank/DDBJ databases">
        <title>Brevibacterium genomes from Austrain hard cheese rinds.</title>
        <authorList>
            <person name="Anast J.M."/>
            <person name="Dzieciol M."/>
            <person name="Schultz D.L."/>
            <person name="Mann E."/>
            <person name="Wagner M."/>
            <person name="Schmitz-Esser S."/>
        </authorList>
    </citation>
    <scope>NUCLEOTIDE SEQUENCE [LARGE SCALE GENOMIC DNA]</scope>
    <source>
        <strain evidence="7 8">L261</strain>
    </source>
</reference>
<evidence type="ECO:0000256" key="2">
    <source>
        <dbReference type="ARBA" id="ARBA00022898"/>
    </source>
</evidence>
<dbReference type="RefSeq" id="WP_135447884.1">
    <property type="nucleotide sequence ID" value="NZ_RHFF01000013.1"/>
</dbReference>
<comment type="caution">
    <text evidence="7">The sequence shown here is derived from an EMBL/GenBank/DDBJ whole genome shotgun (WGS) entry which is preliminary data.</text>
</comment>
<dbReference type="InterPro" id="IPR051446">
    <property type="entry name" value="HTH_trans_reg/aminotransferase"/>
</dbReference>
<dbReference type="PROSITE" id="PS50949">
    <property type="entry name" value="HTH_GNTR"/>
    <property type="match status" value="1"/>
</dbReference>